<evidence type="ECO:0000259" key="8">
    <source>
        <dbReference type="Pfam" id="PF01052"/>
    </source>
</evidence>
<dbReference type="GO" id="GO:0016787">
    <property type="term" value="F:hydrolase activity"/>
    <property type="evidence" value="ECO:0007669"/>
    <property type="project" value="InterPro"/>
</dbReference>
<gene>
    <name evidence="10" type="ORF">EDD75_2059</name>
</gene>
<dbReference type="InterPro" id="IPR051469">
    <property type="entry name" value="FliN/MopA/SpaO"/>
</dbReference>
<dbReference type="InterPro" id="IPR001543">
    <property type="entry name" value="FliN-like_C"/>
</dbReference>
<reference evidence="10 11" key="1">
    <citation type="submission" date="2018-11" db="EMBL/GenBank/DDBJ databases">
        <title>Genomic Encyclopedia of Type Strains, Phase IV (KMG-IV): sequencing the most valuable type-strain genomes for metagenomic binning, comparative biology and taxonomic classification.</title>
        <authorList>
            <person name="Goeker M."/>
        </authorList>
    </citation>
    <scope>NUCLEOTIDE SEQUENCE [LARGE SCALE GENOMIC DNA]</scope>
    <source>
        <strain evidence="10 11">DSM 102936</strain>
    </source>
</reference>
<evidence type="ECO:0000256" key="7">
    <source>
        <dbReference type="SAM" id="MobiDB-lite"/>
    </source>
</evidence>
<dbReference type="PANTHER" id="PTHR43484:SF1">
    <property type="entry name" value="FLAGELLAR MOTOR SWITCH PROTEIN FLIN"/>
    <property type="match status" value="1"/>
</dbReference>
<dbReference type="Gene3D" id="3.40.1550.10">
    <property type="entry name" value="CheC-like"/>
    <property type="match status" value="1"/>
</dbReference>
<keyword evidence="4" id="KW-0145">Chemotaxis</keyword>
<dbReference type="GO" id="GO:0003774">
    <property type="term" value="F:cytoskeletal motor activity"/>
    <property type="evidence" value="ECO:0007669"/>
    <property type="project" value="InterPro"/>
</dbReference>
<dbReference type="PRINTS" id="PR00956">
    <property type="entry name" value="FLGMOTORFLIN"/>
</dbReference>
<keyword evidence="6" id="KW-0472">Membrane</keyword>
<dbReference type="InterPro" id="IPR036429">
    <property type="entry name" value="SpoA-like_sf"/>
</dbReference>
<dbReference type="GO" id="GO:0071973">
    <property type="term" value="P:bacterial-type flagellum-dependent cell motility"/>
    <property type="evidence" value="ECO:0007669"/>
    <property type="project" value="InterPro"/>
</dbReference>
<dbReference type="InterPro" id="IPR028976">
    <property type="entry name" value="CheC-like_sf"/>
</dbReference>
<dbReference type="Pfam" id="PF04509">
    <property type="entry name" value="CheC"/>
    <property type="match status" value="2"/>
</dbReference>
<dbReference type="PANTHER" id="PTHR43484">
    <property type="match status" value="1"/>
</dbReference>
<dbReference type="EMBL" id="RKRE01000003">
    <property type="protein sequence ID" value="RPF42944.1"/>
    <property type="molecule type" value="Genomic_DNA"/>
</dbReference>
<evidence type="ECO:0000256" key="6">
    <source>
        <dbReference type="ARBA" id="ARBA00023136"/>
    </source>
</evidence>
<evidence type="ECO:0000256" key="5">
    <source>
        <dbReference type="ARBA" id="ARBA00022779"/>
    </source>
</evidence>
<evidence type="ECO:0000256" key="4">
    <source>
        <dbReference type="ARBA" id="ARBA00022500"/>
    </source>
</evidence>
<dbReference type="Gene3D" id="2.30.330.10">
    <property type="entry name" value="SpoA-like"/>
    <property type="match status" value="1"/>
</dbReference>
<organism evidence="10 11">
    <name type="scientific">Thermodesulfitimonas autotrophica</name>
    <dbReference type="NCBI Taxonomy" id="1894989"/>
    <lineage>
        <taxon>Bacteria</taxon>
        <taxon>Bacillati</taxon>
        <taxon>Bacillota</taxon>
        <taxon>Clostridia</taxon>
        <taxon>Thermoanaerobacterales</taxon>
        <taxon>Thermoanaerobacteraceae</taxon>
        <taxon>Thermodesulfitimonas</taxon>
    </lineage>
</organism>
<keyword evidence="10" id="KW-0969">Cilium</keyword>
<dbReference type="GO" id="GO:0005886">
    <property type="term" value="C:plasma membrane"/>
    <property type="evidence" value="ECO:0007669"/>
    <property type="project" value="UniProtKB-SubCell"/>
</dbReference>
<protein>
    <submittedName>
        <fullName evidence="10">Flagellar motor switch protein FliN/FliY</fullName>
    </submittedName>
</protein>
<dbReference type="RefSeq" id="WP_123931685.1">
    <property type="nucleotide sequence ID" value="NZ_RKRE01000003.1"/>
</dbReference>
<dbReference type="SUPFAM" id="SSF101801">
    <property type="entry name" value="Surface presentation of antigens (SPOA)"/>
    <property type="match status" value="1"/>
</dbReference>
<comment type="similarity">
    <text evidence="2">Belongs to the FliN/MopA/SpaO family.</text>
</comment>
<evidence type="ECO:0000313" key="11">
    <source>
        <dbReference type="Proteomes" id="UP000282654"/>
    </source>
</evidence>
<feature type="domain" description="CheC-like protein" evidence="9">
    <location>
        <begin position="145"/>
        <end position="180"/>
    </location>
</feature>
<dbReference type="NCBIfam" id="TIGR02480">
    <property type="entry name" value="fliN"/>
    <property type="match status" value="1"/>
</dbReference>
<name>A0A3N5AE75_9THEO</name>
<proteinExistence type="inferred from homology"/>
<dbReference type="InterPro" id="IPR012826">
    <property type="entry name" value="FliN"/>
</dbReference>
<evidence type="ECO:0000259" key="9">
    <source>
        <dbReference type="Pfam" id="PF04509"/>
    </source>
</evidence>
<feature type="region of interest" description="Disordered" evidence="7">
    <location>
        <begin position="241"/>
        <end position="281"/>
    </location>
</feature>
<dbReference type="SUPFAM" id="SSF103039">
    <property type="entry name" value="CheC-like"/>
    <property type="match status" value="1"/>
</dbReference>
<accession>A0A3N5AE75</accession>
<keyword evidence="5" id="KW-0283">Flagellar rotation</keyword>
<feature type="domain" description="CheC-like protein" evidence="9">
    <location>
        <begin position="48"/>
        <end position="83"/>
    </location>
</feature>
<keyword evidence="3" id="KW-1003">Cell membrane</keyword>
<evidence type="ECO:0000256" key="3">
    <source>
        <dbReference type="ARBA" id="ARBA00022475"/>
    </source>
</evidence>
<evidence type="ECO:0000313" key="10">
    <source>
        <dbReference type="EMBL" id="RPF42944.1"/>
    </source>
</evidence>
<dbReference type="GO" id="GO:0006935">
    <property type="term" value="P:chemotaxis"/>
    <property type="evidence" value="ECO:0007669"/>
    <property type="project" value="UniProtKB-KW"/>
</dbReference>
<comment type="caution">
    <text evidence="10">The sequence shown here is derived from an EMBL/GenBank/DDBJ whole genome shotgun (WGS) entry which is preliminary data.</text>
</comment>
<evidence type="ECO:0000256" key="2">
    <source>
        <dbReference type="ARBA" id="ARBA00009226"/>
    </source>
</evidence>
<dbReference type="NCBIfam" id="NF005995">
    <property type="entry name" value="PRK08119.1"/>
    <property type="match status" value="1"/>
</dbReference>
<dbReference type="OrthoDB" id="9773459at2"/>
<dbReference type="Pfam" id="PF01052">
    <property type="entry name" value="FliMN_C"/>
    <property type="match status" value="1"/>
</dbReference>
<comment type="subcellular location">
    <subcellularLocation>
        <location evidence="1">Cell membrane</location>
        <topology evidence="1">Peripheral membrane protein</topology>
        <orientation evidence="1">Cytoplasmic side</orientation>
    </subcellularLocation>
</comment>
<dbReference type="InterPro" id="IPR007597">
    <property type="entry name" value="CheC"/>
</dbReference>
<keyword evidence="11" id="KW-1185">Reference proteome</keyword>
<keyword evidence="10" id="KW-0282">Flagellum</keyword>
<dbReference type="AlphaFoldDB" id="A0A3N5AE75"/>
<dbReference type="Proteomes" id="UP000282654">
    <property type="component" value="Unassembled WGS sequence"/>
</dbReference>
<evidence type="ECO:0000256" key="1">
    <source>
        <dbReference type="ARBA" id="ARBA00004413"/>
    </source>
</evidence>
<sequence length="375" mass="39700">MADRLLKQEEIDALLSGNPPEITGPDLQEAPALNNAATGTGGALTEKEKDALGEIGNISMGSAATTLSELLNQKVVITSPRVEVTTEEALVSNFTVPYMIIKVRYTEGLAGLSLLVIKTADVAVIADLMMGGNGQNPPATLGELEISAVAEAMNQMMGSAATAMADIFKRTVNIAPPEVSVFDSAEQKEFALGLGEEIVVIYFRMTVNDLLDTEIMQVLGIETAREQAALLWQNFFPESPAATATASEKQDEAPATDAGPVVPPPEPARTPVLQEGPPVSSSLSVDQRKLELILDIPLKVTVVLGRTKRPIKEILSLGPGSIVELAALANEPVEVLVNGTLVAKGEVVVVNENFGVQITSIVTPQERLQYLAGNR</sequence>
<dbReference type="GO" id="GO:0009425">
    <property type="term" value="C:bacterial-type flagellum basal body"/>
    <property type="evidence" value="ECO:0007669"/>
    <property type="project" value="InterPro"/>
</dbReference>
<dbReference type="CDD" id="cd17907">
    <property type="entry name" value="FliY_FliN-Y"/>
    <property type="match status" value="1"/>
</dbReference>
<feature type="domain" description="Flagellar motor switch protein FliN-like C-terminal" evidence="8">
    <location>
        <begin position="292"/>
        <end position="362"/>
    </location>
</feature>
<dbReference type="InterPro" id="IPR001172">
    <property type="entry name" value="FliN_T3SS_HrcQb"/>
</dbReference>
<keyword evidence="10" id="KW-0966">Cell projection</keyword>